<gene>
    <name evidence="6" type="ORF">OO016_03930</name>
</gene>
<dbReference type="PANTHER" id="PTHR47506:SF1">
    <property type="entry name" value="HTH-TYPE TRANSCRIPTIONAL REGULATOR YJDC"/>
    <property type="match status" value="1"/>
</dbReference>
<evidence type="ECO:0000256" key="2">
    <source>
        <dbReference type="ARBA" id="ARBA00023125"/>
    </source>
</evidence>
<dbReference type="Gene3D" id="1.10.10.60">
    <property type="entry name" value="Homeodomain-like"/>
    <property type="match status" value="1"/>
</dbReference>
<evidence type="ECO:0000256" key="1">
    <source>
        <dbReference type="ARBA" id="ARBA00023015"/>
    </source>
</evidence>
<dbReference type="InterPro" id="IPR001647">
    <property type="entry name" value="HTH_TetR"/>
</dbReference>
<feature type="DNA-binding region" description="H-T-H motif" evidence="4">
    <location>
        <begin position="29"/>
        <end position="48"/>
    </location>
</feature>
<feature type="domain" description="HTH tetR-type" evidence="5">
    <location>
        <begin position="6"/>
        <end position="66"/>
    </location>
</feature>
<proteinExistence type="predicted"/>
<name>A0AAE3MK09_9FLAO</name>
<dbReference type="Proteomes" id="UP001207116">
    <property type="component" value="Unassembled WGS sequence"/>
</dbReference>
<keyword evidence="1" id="KW-0805">Transcription regulation</keyword>
<protein>
    <submittedName>
        <fullName evidence="6">TetR/AcrR family transcriptional regulator</fullName>
    </submittedName>
</protein>
<dbReference type="SUPFAM" id="SSF46689">
    <property type="entry name" value="Homeodomain-like"/>
    <property type="match status" value="1"/>
</dbReference>
<dbReference type="Pfam" id="PF00440">
    <property type="entry name" value="TetR_N"/>
    <property type="match status" value="1"/>
</dbReference>
<reference evidence="6" key="1">
    <citation type="submission" date="2022-11" db="EMBL/GenBank/DDBJ databases">
        <title>The characterization of three novel Bacteroidetes species and genomic analysis of their roles in tidal elemental geochemical cycles.</title>
        <authorList>
            <person name="Ma K.-J."/>
        </authorList>
    </citation>
    <scope>NUCLEOTIDE SEQUENCE</scope>
    <source>
        <strain evidence="6">M415</strain>
    </source>
</reference>
<keyword evidence="7" id="KW-1185">Reference proteome</keyword>
<evidence type="ECO:0000259" key="5">
    <source>
        <dbReference type="PROSITE" id="PS50977"/>
    </source>
</evidence>
<dbReference type="PROSITE" id="PS50977">
    <property type="entry name" value="HTH_TETR_2"/>
    <property type="match status" value="1"/>
</dbReference>
<dbReference type="PANTHER" id="PTHR47506">
    <property type="entry name" value="TRANSCRIPTIONAL REGULATORY PROTEIN"/>
    <property type="match status" value="1"/>
</dbReference>
<sequence>MSRTLTFDRETILQNAMQLFWEKGYNATSMQDLVEATGLNRSSIYNTFGSKLDLYKASLSVYQKRTGKTLKEVLLKANRPSEALQKVFEMALREIVEDKEGRGCFNMNCKSEMGNQNLEIRHWLLGTQEEMLSLFESLVSQGQQEAEFNLDKSAQEYAYYLYSSFQGFRMTGILVKDRPVLEGIISNTLSVLK</sequence>
<dbReference type="RefSeq" id="WP_266011007.1">
    <property type="nucleotide sequence ID" value="NZ_JAPFQP010000001.1"/>
</dbReference>
<dbReference type="SUPFAM" id="SSF48498">
    <property type="entry name" value="Tetracyclin repressor-like, C-terminal domain"/>
    <property type="match status" value="1"/>
</dbReference>
<dbReference type="Pfam" id="PF16925">
    <property type="entry name" value="TetR_C_13"/>
    <property type="match status" value="1"/>
</dbReference>
<evidence type="ECO:0000256" key="3">
    <source>
        <dbReference type="ARBA" id="ARBA00023163"/>
    </source>
</evidence>
<dbReference type="GO" id="GO:0003677">
    <property type="term" value="F:DNA binding"/>
    <property type="evidence" value="ECO:0007669"/>
    <property type="project" value="UniProtKB-UniRule"/>
</dbReference>
<dbReference type="InterPro" id="IPR011075">
    <property type="entry name" value="TetR_C"/>
</dbReference>
<dbReference type="InterPro" id="IPR009057">
    <property type="entry name" value="Homeodomain-like_sf"/>
</dbReference>
<evidence type="ECO:0000313" key="6">
    <source>
        <dbReference type="EMBL" id="MCX2718746.1"/>
    </source>
</evidence>
<comment type="caution">
    <text evidence="6">The sequence shown here is derived from an EMBL/GenBank/DDBJ whole genome shotgun (WGS) entry which is preliminary data.</text>
</comment>
<dbReference type="Gene3D" id="1.10.357.10">
    <property type="entry name" value="Tetracycline Repressor, domain 2"/>
    <property type="match status" value="1"/>
</dbReference>
<accession>A0AAE3MK09</accession>
<evidence type="ECO:0000313" key="7">
    <source>
        <dbReference type="Proteomes" id="UP001207116"/>
    </source>
</evidence>
<dbReference type="PRINTS" id="PR00455">
    <property type="entry name" value="HTHTETR"/>
</dbReference>
<organism evidence="6 7">
    <name type="scientific">Lentiprolixibacter aurantiacus</name>
    <dbReference type="NCBI Taxonomy" id="2993939"/>
    <lineage>
        <taxon>Bacteria</taxon>
        <taxon>Pseudomonadati</taxon>
        <taxon>Bacteroidota</taxon>
        <taxon>Flavobacteriia</taxon>
        <taxon>Flavobacteriales</taxon>
        <taxon>Flavobacteriaceae</taxon>
        <taxon>Lentiprolixibacter</taxon>
    </lineage>
</organism>
<keyword evidence="3" id="KW-0804">Transcription</keyword>
<keyword evidence="2 4" id="KW-0238">DNA-binding</keyword>
<dbReference type="EMBL" id="JAPFQP010000001">
    <property type="protein sequence ID" value="MCX2718746.1"/>
    <property type="molecule type" value="Genomic_DNA"/>
</dbReference>
<dbReference type="InterPro" id="IPR036271">
    <property type="entry name" value="Tet_transcr_reg_TetR-rel_C_sf"/>
</dbReference>
<evidence type="ECO:0000256" key="4">
    <source>
        <dbReference type="PROSITE-ProRule" id="PRU00335"/>
    </source>
</evidence>
<dbReference type="AlphaFoldDB" id="A0AAE3MK09"/>